<evidence type="ECO:0000313" key="1">
    <source>
        <dbReference type="EMBL" id="KAJ3480668.1"/>
    </source>
</evidence>
<evidence type="ECO:0000313" key="2">
    <source>
        <dbReference type="Proteomes" id="UP001212997"/>
    </source>
</evidence>
<dbReference type="EMBL" id="JANAWD010000362">
    <property type="protein sequence ID" value="KAJ3480668.1"/>
    <property type="molecule type" value="Genomic_DNA"/>
</dbReference>
<sequence length="97" mass="11031">MISEPWSLGAPPAFKWHCALDSAMTFFKRNPRITDSDKEALDTLHTYSVKMFGLFLETFGSFWGEEYAKYVKGRPEEGSVASDASSEQIDWCQVLEL</sequence>
<protein>
    <submittedName>
        <fullName evidence="1">Uncharacterized protein</fullName>
    </submittedName>
</protein>
<reference evidence="1" key="1">
    <citation type="submission" date="2022-07" db="EMBL/GenBank/DDBJ databases">
        <title>Genome Sequence of Physisporinus lineatus.</title>
        <authorList>
            <person name="Buettner E."/>
        </authorList>
    </citation>
    <scope>NUCLEOTIDE SEQUENCE</scope>
    <source>
        <strain evidence="1">VT162</strain>
    </source>
</reference>
<comment type="caution">
    <text evidence="1">The sequence shown here is derived from an EMBL/GenBank/DDBJ whole genome shotgun (WGS) entry which is preliminary data.</text>
</comment>
<name>A0AAD5UXU5_9APHY</name>
<dbReference type="Proteomes" id="UP001212997">
    <property type="component" value="Unassembled WGS sequence"/>
</dbReference>
<gene>
    <name evidence="1" type="ORF">NLI96_g8187</name>
</gene>
<proteinExistence type="predicted"/>
<accession>A0AAD5UXU5</accession>
<keyword evidence="2" id="KW-1185">Reference proteome</keyword>
<organism evidence="1 2">
    <name type="scientific">Meripilus lineatus</name>
    <dbReference type="NCBI Taxonomy" id="2056292"/>
    <lineage>
        <taxon>Eukaryota</taxon>
        <taxon>Fungi</taxon>
        <taxon>Dikarya</taxon>
        <taxon>Basidiomycota</taxon>
        <taxon>Agaricomycotina</taxon>
        <taxon>Agaricomycetes</taxon>
        <taxon>Polyporales</taxon>
        <taxon>Meripilaceae</taxon>
        <taxon>Meripilus</taxon>
    </lineage>
</organism>
<dbReference type="AlphaFoldDB" id="A0AAD5UXU5"/>